<comment type="caution">
    <text evidence="5">The sequence shown here is derived from an EMBL/GenBank/DDBJ whole genome shotgun (WGS) entry which is preliminary data.</text>
</comment>
<dbReference type="PANTHER" id="PTHR33231:SF1">
    <property type="entry name" value="30S RIBOSOMAL PROTEIN"/>
    <property type="match status" value="1"/>
</dbReference>
<dbReference type="InterPro" id="IPR038416">
    <property type="entry name" value="Ribosom_S30AE_C_sf"/>
</dbReference>
<keyword evidence="3" id="KW-0175">Coiled coil</keyword>
<proteinExistence type="inferred from homology"/>
<keyword evidence="1 2" id="KW-0810">Translation regulation</keyword>
<dbReference type="Pfam" id="PF02482">
    <property type="entry name" value="Ribosomal_S30AE"/>
    <property type="match status" value="1"/>
</dbReference>
<comment type="similarity">
    <text evidence="2">Belongs to the HPF/YfiA ribosome-associated protein family. Long HPF subfamily.</text>
</comment>
<evidence type="ECO:0000313" key="5">
    <source>
        <dbReference type="EMBL" id="MDQ0191093.1"/>
    </source>
</evidence>
<evidence type="ECO:0000256" key="1">
    <source>
        <dbReference type="ARBA" id="ARBA00022845"/>
    </source>
</evidence>
<evidence type="ECO:0000259" key="4">
    <source>
        <dbReference type="Pfam" id="PF16321"/>
    </source>
</evidence>
<comment type="function">
    <text evidence="2">Required for dimerization of active 70S ribosomes into 100S ribosomes in stationary phase; 100S ribosomes are translationally inactive and sometimes present during exponential growth.</text>
</comment>
<feature type="coiled-coil region" evidence="3">
    <location>
        <begin position="73"/>
        <end position="100"/>
    </location>
</feature>
<dbReference type="Gene3D" id="3.30.505.50">
    <property type="entry name" value="Sigma 54 modulation/S30EA ribosomal protein, C-terminal domain"/>
    <property type="match status" value="1"/>
</dbReference>
<reference evidence="5 6" key="1">
    <citation type="submission" date="2023-07" db="EMBL/GenBank/DDBJ databases">
        <title>Genomic Encyclopedia of Type Strains, Phase IV (KMG-IV): sequencing the most valuable type-strain genomes for metagenomic binning, comparative biology and taxonomic classification.</title>
        <authorList>
            <person name="Goeker M."/>
        </authorList>
    </citation>
    <scope>NUCLEOTIDE SEQUENCE [LARGE SCALE GENOMIC DNA]</scope>
    <source>
        <strain evidence="5 6">DSM 4006</strain>
    </source>
</reference>
<dbReference type="CDD" id="cd00552">
    <property type="entry name" value="RaiA"/>
    <property type="match status" value="1"/>
</dbReference>
<name>A0ABT9XLA7_9BACL</name>
<evidence type="ECO:0000313" key="6">
    <source>
        <dbReference type="Proteomes" id="UP001232973"/>
    </source>
</evidence>
<gene>
    <name evidence="2" type="primary">hpf</name>
    <name evidence="5" type="ORF">J2S03_002961</name>
</gene>
<keyword evidence="6" id="KW-1185">Reference proteome</keyword>
<accession>A0ABT9XLA7</accession>
<organism evidence="5 6">
    <name type="scientific">Alicyclobacillus cycloheptanicus</name>
    <dbReference type="NCBI Taxonomy" id="1457"/>
    <lineage>
        <taxon>Bacteria</taxon>
        <taxon>Bacillati</taxon>
        <taxon>Bacillota</taxon>
        <taxon>Bacilli</taxon>
        <taxon>Bacillales</taxon>
        <taxon>Alicyclobacillaceae</taxon>
        <taxon>Alicyclobacillus</taxon>
    </lineage>
</organism>
<dbReference type="InterPro" id="IPR034694">
    <property type="entry name" value="HPF_long/plastid"/>
</dbReference>
<protein>
    <recommendedName>
        <fullName evidence="2">Ribosome hibernation promoting factor</fullName>
        <shortName evidence="2">HPF</shortName>
    </recommendedName>
</protein>
<dbReference type="Gene3D" id="3.30.160.100">
    <property type="entry name" value="Ribosome hibernation promotion factor-like"/>
    <property type="match status" value="1"/>
</dbReference>
<evidence type="ECO:0000256" key="2">
    <source>
        <dbReference type="HAMAP-Rule" id="MF_00839"/>
    </source>
</evidence>
<dbReference type="EMBL" id="JAUSTP010000031">
    <property type="protein sequence ID" value="MDQ0191093.1"/>
    <property type="molecule type" value="Genomic_DNA"/>
</dbReference>
<dbReference type="HAMAP" id="MF_00839">
    <property type="entry name" value="HPF"/>
    <property type="match status" value="1"/>
</dbReference>
<dbReference type="RefSeq" id="WP_274454435.1">
    <property type="nucleotide sequence ID" value="NZ_CP067097.1"/>
</dbReference>
<comment type="subcellular location">
    <subcellularLocation>
        <location evidence="2">Cytoplasm</location>
    </subcellularLocation>
</comment>
<dbReference type="NCBIfam" id="TIGR00741">
    <property type="entry name" value="yfiA"/>
    <property type="match status" value="1"/>
</dbReference>
<comment type="subunit">
    <text evidence="2">Interacts with 100S ribosomes.</text>
</comment>
<dbReference type="InterPro" id="IPR032528">
    <property type="entry name" value="Ribosom_S30AE_C"/>
</dbReference>
<feature type="domain" description="Sigma 54 modulation/S30EA ribosomal protein C-terminal" evidence="4">
    <location>
        <begin position="122"/>
        <end position="177"/>
    </location>
</feature>
<evidence type="ECO:0000256" key="3">
    <source>
        <dbReference type="SAM" id="Coils"/>
    </source>
</evidence>
<dbReference type="InterPro" id="IPR036567">
    <property type="entry name" value="RHF-like"/>
</dbReference>
<keyword evidence="2" id="KW-0963">Cytoplasm</keyword>
<dbReference type="PANTHER" id="PTHR33231">
    <property type="entry name" value="30S RIBOSOMAL PROTEIN"/>
    <property type="match status" value="1"/>
</dbReference>
<dbReference type="InterPro" id="IPR050574">
    <property type="entry name" value="HPF/YfiA_ribosome-assoc"/>
</dbReference>
<dbReference type="InterPro" id="IPR003489">
    <property type="entry name" value="RHF/RaiA"/>
</dbReference>
<dbReference type="SUPFAM" id="SSF69754">
    <property type="entry name" value="Ribosome binding protein Y (YfiA homologue)"/>
    <property type="match status" value="1"/>
</dbReference>
<sequence>MHIQVRGDHMGITDALNDYAEKKLSRLERYFDASTERQVSVTMSVERGMHRVEVMLQVHGILFRAEEQSNDMYASIDLVADKLEEQIHRHKEKLNQRFRDQGLRTRIKMSVQNGGRRTLREAEPQVVRVKRFPMKPMDVEEAMMQMNLLAHDFFVFINAESDDVNVLYRRKDGNYGLIEPHA</sequence>
<dbReference type="Proteomes" id="UP001232973">
    <property type="component" value="Unassembled WGS sequence"/>
</dbReference>
<dbReference type="Pfam" id="PF16321">
    <property type="entry name" value="Ribosom_S30AE_C"/>
    <property type="match status" value="1"/>
</dbReference>